<reference evidence="1 2" key="1">
    <citation type="journal article" date="2022" name="Nat. Ecol. Evol.">
        <title>A masculinizing supergene underlies an exaggerated male reproductive morph in a spider.</title>
        <authorList>
            <person name="Hendrickx F."/>
            <person name="De Corte Z."/>
            <person name="Sonet G."/>
            <person name="Van Belleghem S.M."/>
            <person name="Kostlbacher S."/>
            <person name="Vangestel C."/>
        </authorList>
    </citation>
    <scope>NUCLEOTIDE SEQUENCE [LARGE SCALE GENOMIC DNA]</scope>
    <source>
        <strain evidence="1">W744_W776</strain>
    </source>
</reference>
<comment type="caution">
    <text evidence="1">The sequence shown here is derived from an EMBL/GenBank/DDBJ whole genome shotgun (WGS) entry which is preliminary data.</text>
</comment>
<evidence type="ECO:0000313" key="1">
    <source>
        <dbReference type="EMBL" id="KAG8155719.1"/>
    </source>
</evidence>
<evidence type="ECO:0000313" key="2">
    <source>
        <dbReference type="Proteomes" id="UP000827092"/>
    </source>
</evidence>
<dbReference type="Proteomes" id="UP000827092">
    <property type="component" value="Unassembled WGS sequence"/>
</dbReference>
<gene>
    <name evidence="1" type="ORF">JTE90_020250</name>
</gene>
<organism evidence="1 2">
    <name type="scientific">Oedothorax gibbosus</name>
    <dbReference type="NCBI Taxonomy" id="931172"/>
    <lineage>
        <taxon>Eukaryota</taxon>
        <taxon>Metazoa</taxon>
        <taxon>Ecdysozoa</taxon>
        <taxon>Arthropoda</taxon>
        <taxon>Chelicerata</taxon>
        <taxon>Arachnida</taxon>
        <taxon>Araneae</taxon>
        <taxon>Araneomorphae</taxon>
        <taxon>Entelegynae</taxon>
        <taxon>Araneoidea</taxon>
        <taxon>Linyphiidae</taxon>
        <taxon>Erigoninae</taxon>
        <taxon>Oedothorax</taxon>
    </lineage>
</organism>
<dbReference type="EMBL" id="JAFNEN010006944">
    <property type="protein sequence ID" value="KAG8155719.1"/>
    <property type="molecule type" value="Genomic_DNA"/>
</dbReference>
<keyword evidence="2" id="KW-1185">Reference proteome</keyword>
<proteinExistence type="predicted"/>
<name>A0AAV6TCU4_9ARAC</name>
<sequence>MSKKLNIIKLSVNKPPRELTNDPDVNGNYHAHACNAPEPEWLATNPTPWNRHSCPHVADHGVYCGVCPSPFQFLDLLNDLEFLDHR</sequence>
<protein>
    <submittedName>
        <fullName evidence="1">Uncharacterized protein</fullName>
    </submittedName>
</protein>
<accession>A0AAV6TCU4</accession>
<dbReference type="AlphaFoldDB" id="A0AAV6TCU4"/>